<comment type="similarity">
    <text evidence="2">Belongs to the ATP-dependent AMP-binding enzyme family.</text>
</comment>
<dbReference type="RefSeq" id="WP_310772429.1">
    <property type="nucleotide sequence ID" value="NZ_CP134050.1"/>
</dbReference>
<evidence type="ECO:0000256" key="3">
    <source>
        <dbReference type="ARBA" id="ARBA00022737"/>
    </source>
</evidence>
<dbReference type="SUPFAM" id="SSF56801">
    <property type="entry name" value="Acetyl-CoA synthetase-like"/>
    <property type="match status" value="1"/>
</dbReference>
<dbReference type="SUPFAM" id="SSF47336">
    <property type="entry name" value="ACP-like"/>
    <property type="match status" value="1"/>
</dbReference>
<dbReference type="Gene3D" id="2.30.38.10">
    <property type="entry name" value="Luciferase, Domain 3"/>
    <property type="match status" value="1"/>
</dbReference>
<dbReference type="InterPro" id="IPR000873">
    <property type="entry name" value="AMP-dep_synth/lig_dom"/>
</dbReference>
<dbReference type="NCBIfam" id="TIGR01733">
    <property type="entry name" value="AA-adenyl-dom"/>
    <property type="match status" value="1"/>
</dbReference>
<keyword evidence="4" id="KW-0045">Antibiotic biosynthesis</keyword>
<dbReference type="Gene3D" id="3.30.559.10">
    <property type="entry name" value="Chloramphenicol acetyltransferase-like domain"/>
    <property type="match status" value="1"/>
</dbReference>
<dbReference type="InterPro" id="IPR045851">
    <property type="entry name" value="AMP-bd_C_sf"/>
</dbReference>
<evidence type="ECO:0000313" key="8">
    <source>
        <dbReference type="Proteomes" id="UP001256827"/>
    </source>
</evidence>
<comment type="cofactor">
    <cofactor evidence="1">
        <name>pantetheine 4'-phosphate</name>
        <dbReference type="ChEBI" id="CHEBI:47942"/>
    </cofactor>
</comment>
<evidence type="ECO:0000256" key="5">
    <source>
        <dbReference type="ARBA" id="ARBA00023268"/>
    </source>
</evidence>
<dbReference type="SUPFAM" id="SSF53474">
    <property type="entry name" value="alpha/beta-Hydrolases"/>
    <property type="match status" value="1"/>
</dbReference>
<feature type="domain" description="Carrier" evidence="6">
    <location>
        <begin position="979"/>
        <end position="1054"/>
    </location>
</feature>
<evidence type="ECO:0000256" key="1">
    <source>
        <dbReference type="ARBA" id="ARBA00001957"/>
    </source>
</evidence>
<dbReference type="Gene3D" id="3.40.50.1820">
    <property type="entry name" value="alpha/beta hydrolase"/>
    <property type="match status" value="1"/>
</dbReference>
<dbReference type="Pfam" id="PF13193">
    <property type="entry name" value="AMP-binding_C"/>
    <property type="match status" value="1"/>
</dbReference>
<dbReference type="InterPro" id="IPR020459">
    <property type="entry name" value="AMP-binding"/>
</dbReference>
<dbReference type="InterPro" id="IPR001031">
    <property type="entry name" value="Thioesterase"/>
</dbReference>
<dbReference type="PRINTS" id="PR00154">
    <property type="entry name" value="AMPBINDING"/>
</dbReference>
<dbReference type="Pfam" id="PF00550">
    <property type="entry name" value="PP-binding"/>
    <property type="match status" value="1"/>
</dbReference>
<dbReference type="InterPro" id="IPR025110">
    <property type="entry name" value="AMP-bd_C"/>
</dbReference>
<dbReference type="PANTHER" id="PTHR45527">
    <property type="entry name" value="NONRIBOSOMAL PEPTIDE SYNTHETASE"/>
    <property type="match status" value="1"/>
</dbReference>
<protein>
    <submittedName>
        <fullName evidence="7">Amino acid adenylation domain-containing protein</fullName>
    </submittedName>
</protein>
<dbReference type="InterPro" id="IPR020845">
    <property type="entry name" value="AMP-binding_CS"/>
</dbReference>
<dbReference type="InterPro" id="IPR029058">
    <property type="entry name" value="AB_hydrolase_fold"/>
</dbReference>
<dbReference type="PROSITE" id="PS50075">
    <property type="entry name" value="CARRIER"/>
    <property type="match status" value="1"/>
</dbReference>
<dbReference type="InterPro" id="IPR001242">
    <property type="entry name" value="Condensation_dom"/>
</dbReference>
<dbReference type="InterPro" id="IPR036736">
    <property type="entry name" value="ACP-like_sf"/>
</dbReference>
<dbReference type="PANTHER" id="PTHR45527:SF1">
    <property type="entry name" value="FATTY ACID SYNTHASE"/>
    <property type="match status" value="1"/>
</dbReference>
<evidence type="ECO:0000313" key="7">
    <source>
        <dbReference type="EMBL" id="WNC17079.1"/>
    </source>
</evidence>
<name>A0ABY9TAD5_BREBE</name>
<accession>A0ABY9TAD5</accession>
<gene>
    <name evidence="7" type="ORF">RGB73_12465</name>
</gene>
<reference evidence="7 8" key="1">
    <citation type="submission" date="2023-09" db="EMBL/GenBank/DDBJ databases">
        <title>Complete Genome and Methylome dissection of Bacillus brevis NEB573 original source of BbsI restriction endonuclease.</title>
        <authorList>
            <person name="Fomenkov A."/>
            <person name="Roberts R.D."/>
        </authorList>
    </citation>
    <scope>NUCLEOTIDE SEQUENCE [LARGE SCALE GENOMIC DNA]</scope>
    <source>
        <strain evidence="7 8">NEB573</strain>
    </source>
</reference>
<dbReference type="Gene3D" id="3.30.300.30">
    <property type="match status" value="1"/>
</dbReference>
<dbReference type="PROSITE" id="PS00455">
    <property type="entry name" value="AMP_BINDING"/>
    <property type="match status" value="1"/>
</dbReference>
<dbReference type="InterPro" id="IPR023213">
    <property type="entry name" value="CAT-like_dom_sf"/>
</dbReference>
<dbReference type="CDD" id="cd05930">
    <property type="entry name" value="A_NRPS"/>
    <property type="match status" value="1"/>
</dbReference>
<dbReference type="Pfam" id="PF00975">
    <property type="entry name" value="Thioesterase"/>
    <property type="match status" value="1"/>
</dbReference>
<sequence>MKDLLLEQGDIDHSPSWPLSMEQAHIWRYVQPEASSSRMANRYAWKLDGPLDIDALGKSVEAIVRRHDVLRASFRERQGKPVQIIRPYEQVEVEVPRDDLCHLTLPQQEAEVRRYLEGEFHPPFDVANDLLIRLRLLALSDQASILWIQVHQLVADDWTVKMLLQELMFFYEDACRAGQLQWSDFPHSYGRSVQGEETRVEDQEAPHLDYWLSRLGSEPPKLDLPADNPKTHSSYRTNTCHVEMPLPLKRKLLAYCKKENVSRYLVLLTVLKHILHRYSREEEIRVGTLVDGRDRQRDPGAGVFANVLVLQTLWQEELTFANAVRMVQKTVAEAMAHQAARFPRVAGRLGLASTGGSRPLYRVVLHQSPAITLPKIAGLHVTELDAGYSHEHADLVLKLSESAGSWGCSITYAADLFSKEAASRIAGHVTTLLAGALEDPEASLSSLPILTEAERHQLLFEWNPGRADYPAGASLPELFEEQVRKHPDEVALLFEEGNMTYRELDRRANQIAGVLREKNIAPEQLVAVCLDRSPDMIASYLAVWKAGGAYVPIDLTYPAERIAYMLEDASVSFVITTEGCGKELPPVAATWVYLDRLAKEADMMPTDSFSSSRPDSLAYVMYTSGSTGKPKGVMIEHRGIVRLVKNIEYASVGPNETYLNLGAVAFDVSAFEIYGALLNGGKLVILPTNKPTFAEIARTIQRYDVTSLNVTPDRLNMLLEDHCEALSGLRQVMPGGEALPVWLARKCLEKLPVCRLINLYGPTENAVNTTSYHVKAVPAQAAAIPIGRPIADDRLYILDAHMQPVPVGVIGELYMAGEGVARGYLNRPELTAERFPLDPFTSKTGQRMYKSGDLARYLPNGDVEFIGRADDQVKIRGCRIELGEIETIVGQYPGVRQAVAGVTKAKDGTAGLVAYVVMNSQVIFDQVQLRAYCREKLPDYMIPTFFVELTEIPVTPVGKIDRKRLPEPTPAVGKETFTPPRNEVEKKLAGIWETVLSTGPIGVMDSFFHLGGNSLQAMRMFSSIEKTFQKKLAVSSVFQEDTIEKLARLLTTDEPGKSGNSLVAIQPLGDRPPLFCVHGGGGEVLIYGDLARKMGQEQPVYGLRYSSGNSQSVTTVEEMARKYVREIREVQPSGPYSLIGFCLGGAIAYEMAQQLIGEGEEVRLLAVLNFASPNLTPLTMQEKIGRSLKLIFLLPPAVRYAFLWKKLKFAVGLVKQTFDSSPGEHESLQELVQAVANYRPQRYPGDLLLIRAVTQLRETKHLGWQVTGTGHIDEHVIAADHADLLKEPHVDILIGEVRKRLRGERIEDRRTVV</sequence>
<dbReference type="SUPFAM" id="SSF52777">
    <property type="entry name" value="CoA-dependent acyltransferases"/>
    <property type="match status" value="2"/>
</dbReference>
<keyword evidence="5" id="KW-0511">Multifunctional enzyme</keyword>
<dbReference type="EMBL" id="CP134050">
    <property type="protein sequence ID" value="WNC17079.1"/>
    <property type="molecule type" value="Genomic_DNA"/>
</dbReference>
<dbReference type="InterPro" id="IPR010071">
    <property type="entry name" value="AA_adenyl_dom"/>
</dbReference>
<organism evidence="7 8">
    <name type="scientific">Brevibacillus brevis</name>
    <name type="common">Bacillus brevis</name>
    <dbReference type="NCBI Taxonomy" id="1393"/>
    <lineage>
        <taxon>Bacteria</taxon>
        <taxon>Bacillati</taxon>
        <taxon>Bacillota</taxon>
        <taxon>Bacilli</taxon>
        <taxon>Bacillales</taxon>
        <taxon>Paenibacillaceae</taxon>
        <taxon>Brevibacillus</taxon>
    </lineage>
</organism>
<keyword evidence="3" id="KW-0677">Repeat</keyword>
<dbReference type="Proteomes" id="UP001256827">
    <property type="component" value="Chromosome"/>
</dbReference>
<dbReference type="Gene3D" id="3.30.559.30">
    <property type="entry name" value="Nonribosomal peptide synthetase, condensation domain"/>
    <property type="match status" value="1"/>
</dbReference>
<proteinExistence type="inferred from homology"/>
<dbReference type="Pfam" id="PF00668">
    <property type="entry name" value="Condensation"/>
    <property type="match status" value="1"/>
</dbReference>
<evidence type="ECO:0000256" key="2">
    <source>
        <dbReference type="ARBA" id="ARBA00006432"/>
    </source>
</evidence>
<dbReference type="InterPro" id="IPR009081">
    <property type="entry name" value="PP-bd_ACP"/>
</dbReference>
<dbReference type="Gene3D" id="1.10.1200.10">
    <property type="entry name" value="ACP-like"/>
    <property type="match status" value="1"/>
</dbReference>
<dbReference type="Gene3D" id="3.40.50.980">
    <property type="match status" value="2"/>
</dbReference>
<evidence type="ECO:0000256" key="4">
    <source>
        <dbReference type="ARBA" id="ARBA00023194"/>
    </source>
</evidence>
<evidence type="ECO:0000259" key="6">
    <source>
        <dbReference type="PROSITE" id="PS50075"/>
    </source>
</evidence>
<keyword evidence="8" id="KW-1185">Reference proteome</keyword>
<dbReference type="Pfam" id="PF00501">
    <property type="entry name" value="AMP-binding"/>
    <property type="match status" value="1"/>
</dbReference>